<dbReference type="Pfam" id="PF04452">
    <property type="entry name" value="Methyltrans_RNA"/>
    <property type="match status" value="1"/>
</dbReference>
<evidence type="ECO:0000256" key="1">
    <source>
        <dbReference type="ARBA" id="ARBA00004496"/>
    </source>
</evidence>
<dbReference type="GeneID" id="96886249"/>
<evidence type="ECO:0000259" key="13">
    <source>
        <dbReference type="Pfam" id="PF04452"/>
    </source>
</evidence>
<dbReference type="AlphaFoldDB" id="E4UB67"/>
<evidence type="ECO:0000256" key="7">
    <source>
        <dbReference type="ARBA" id="ARBA00022603"/>
    </source>
</evidence>
<evidence type="ECO:0000313" key="15">
    <source>
        <dbReference type="EMBL" id="ADR52546.1"/>
    </source>
</evidence>
<dbReference type="SUPFAM" id="SSF88697">
    <property type="entry name" value="PUA domain-like"/>
    <property type="match status" value="1"/>
</dbReference>
<feature type="domain" description="Ribosomal RNA small subunit methyltransferase E PUA-like" evidence="14">
    <location>
        <begin position="26"/>
        <end position="66"/>
    </location>
</feature>
<dbReference type="InterPro" id="IPR015947">
    <property type="entry name" value="PUA-like_sf"/>
</dbReference>
<dbReference type="PANTHER" id="PTHR30027">
    <property type="entry name" value="RIBOSOMAL RNA SMALL SUBUNIT METHYLTRANSFERASE E"/>
    <property type="match status" value="1"/>
</dbReference>
<dbReference type="eggNOG" id="COG1385">
    <property type="taxonomic scope" value="Bacteria"/>
</dbReference>
<dbReference type="SUPFAM" id="SSF75217">
    <property type="entry name" value="alpha/beta knot"/>
    <property type="match status" value="1"/>
</dbReference>
<dbReference type="InterPro" id="IPR046887">
    <property type="entry name" value="RsmE_PUA-like"/>
</dbReference>
<dbReference type="PIRSF" id="PIRSF015601">
    <property type="entry name" value="MTase_slr0722"/>
    <property type="match status" value="1"/>
</dbReference>
<reference evidence="16" key="1">
    <citation type="submission" date="2010-11" db="EMBL/GenBank/DDBJ databases">
        <title>Complete genome sequence of Candidatus Liberibacter solanacearum CLso-ZC1.</title>
        <authorList>
            <person name="Lin H."/>
            <person name="Doddapaneni H.V."/>
            <person name="Lou B."/>
            <person name="Civerolo E.L."/>
            <person name="Chen C."/>
            <person name="Duan Y."/>
            <person name="Zhou L."/>
            <person name="Glynn J."/>
        </authorList>
    </citation>
    <scope>NUCLEOTIDE SEQUENCE [LARGE SCALE GENOMIC DNA]</scope>
    <source>
        <strain evidence="16">CLso-ZC1</strain>
    </source>
</reference>
<dbReference type="KEGG" id="lso:CKC_03985"/>
<proteinExistence type="inferred from homology"/>
<dbReference type="GO" id="GO:0070042">
    <property type="term" value="F:rRNA (uridine-N3-)-methyltransferase activity"/>
    <property type="evidence" value="ECO:0007669"/>
    <property type="project" value="TreeGrafter"/>
</dbReference>
<dbReference type="Proteomes" id="UP000007038">
    <property type="component" value="Chromosome"/>
</dbReference>
<evidence type="ECO:0000256" key="2">
    <source>
        <dbReference type="ARBA" id="ARBA00005528"/>
    </source>
</evidence>
<keyword evidence="9 12" id="KW-0949">S-adenosyl-L-methionine</keyword>
<evidence type="ECO:0000256" key="3">
    <source>
        <dbReference type="ARBA" id="ARBA00012328"/>
    </source>
</evidence>
<evidence type="ECO:0000256" key="8">
    <source>
        <dbReference type="ARBA" id="ARBA00022679"/>
    </source>
</evidence>
<comment type="catalytic activity">
    <reaction evidence="11 12">
        <text>uridine(1498) in 16S rRNA + S-adenosyl-L-methionine = N(3)-methyluridine(1498) in 16S rRNA + S-adenosyl-L-homocysteine + H(+)</text>
        <dbReference type="Rhea" id="RHEA:42920"/>
        <dbReference type="Rhea" id="RHEA-COMP:10283"/>
        <dbReference type="Rhea" id="RHEA-COMP:10284"/>
        <dbReference type="ChEBI" id="CHEBI:15378"/>
        <dbReference type="ChEBI" id="CHEBI:57856"/>
        <dbReference type="ChEBI" id="CHEBI:59789"/>
        <dbReference type="ChEBI" id="CHEBI:65315"/>
        <dbReference type="ChEBI" id="CHEBI:74502"/>
        <dbReference type="EC" id="2.1.1.193"/>
    </reaction>
</comment>
<dbReference type="EC" id="2.1.1.193" evidence="3 12"/>
<evidence type="ECO:0000256" key="9">
    <source>
        <dbReference type="ARBA" id="ARBA00022691"/>
    </source>
</evidence>
<keyword evidence="5 12" id="KW-0963">Cytoplasm</keyword>
<dbReference type="InterPro" id="IPR029026">
    <property type="entry name" value="tRNA_m1G_MTases_N"/>
</dbReference>
<keyword evidence="8 12" id="KW-0808">Transferase</keyword>
<dbReference type="Gene3D" id="3.40.1280.10">
    <property type="match status" value="1"/>
</dbReference>
<evidence type="ECO:0000256" key="4">
    <source>
        <dbReference type="ARBA" id="ARBA00013673"/>
    </source>
</evidence>
<dbReference type="Gene3D" id="2.40.240.20">
    <property type="entry name" value="Hypothetical PUA domain-like, domain 1"/>
    <property type="match status" value="1"/>
</dbReference>
<dbReference type="InterPro" id="IPR046886">
    <property type="entry name" value="RsmE_MTase_dom"/>
</dbReference>
<evidence type="ECO:0000313" key="16">
    <source>
        <dbReference type="Proteomes" id="UP000007038"/>
    </source>
</evidence>
<dbReference type="GO" id="GO:0070475">
    <property type="term" value="P:rRNA base methylation"/>
    <property type="evidence" value="ECO:0007669"/>
    <property type="project" value="TreeGrafter"/>
</dbReference>
<reference key="2">
    <citation type="submission" date="2010-11" db="EMBL/GenBank/DDBJ databases">
        <authorList>
            <person name="Lin H."/>
            <person name="Doddapaneni H.V."/>
            <person name="Lou B."/>
            <person name="Civerolo E.L."/>
            <person name="Chen C."/>
            <person name="Duan Y."/>
            <person name="Zhou L."/>
            <person name="Glynn J."/>
        </authorList>
    </citation>
    <scope>NUCLEOTIDE SEQUENCE</scope>
    <source>
        <strain>CLso-ZC1</strain>
    </source>
</reference>
<dbReference type="STRING" id="658172.CKC_03985"/>
<comment type="function">
    <text evidence="10 12">Specifically methylates the N3 position of the uracil ring of uridine 1498 (m3U1498) in 16S rRNA. Acts on the fully assembled 30S ribosomal subunit.</text>
</comment>
<name>E4UB67_LIBSC</name>
<dbReference type="GO" id="GO:0005737">
    <property type="term" value="C:cytoplasm"/>
    <property type="evidence" value="ECO:0007669"/>
    <property type="project" value="UniProtKB-SubCell"/>
</dbReference>
<sequence length="254" mass="28855">MKMHPPLKRLFVNFSLQPKAQGKASDAQYHYLAHVLRMKEKEKVLIFNGEDGEWISTISYIKKSISFNVEHQTRTQTKPSDLHYIFSPIKTNRLDYMIQKSVEMGVSAIRPVITRYTQNTHCNVNRMRTYAISAAEQCNIISLPSIHPPITLDTLLEDWDQNRHIVFADETCIHENSKIQAIAHIVHMAVLIGPEGGFHPKEKEKLHSLPFVTPISLGPRILRADTAAVAAIALVQSTCGDWYKRQPSLCSKQS</sequence>
<evidence type="ECO:0000256" key="10">
    <source>
        <dbReference type="ARBA" id="ARBA00025699"/>
    </source>
</evidence>
<protein>
    <recommendedName>
        <fullName evidence="4 12">Ribosomal RNA small subunit methyltransferase E</fullName>
        <ecNumber evidence="3 12">2.1.1.193</ecNumber>
    </recommendedName>
</protein>
<evidence type="ECO:0000256" key="12">
    <source>
        <dbReference type="PIRNR" id="PIRNR015601"/>
    </source>
</evidence>
<organism evidence="15 16">
    <name type="scientific">Liberibacter solanacearum (strain CLso-ZC1)</name>
    <dbReference type="NCBI Taxonomy" id="658172"/>
    <lineage>
        <taxon>Bacteria</taxon>
        <taxon>Pseudomonadati</taxon>
        <taxon>Pseudomonadota</taxon>
        <taxon>Alphaproteobacteria</taxon>
        <taxon>Hyphomicrobiales</taxon>
        <taxon>Rhizobiaceae</taxon>
        <taxon>Liberibacter</taxon>
    </lineage>
</organism>
<dbReference type="NCBIfam" id="TIGR00046">
    <property type="entry name" value="RsmE family RNA methyltransferase"/>
    <property type="match status" value="1"/>
</dbReference>
<dbReference type="NCBIfam" id="NF008696">
    <property type="entry name" value="PRK11713.3-5"/>
    <property type="match status" value="1"/>
</dbReference>
<dbReference type="HOGENOM" id="CLU_067442_4_0_5"/>
<comment type="similarity">
    <text evidence="2 12">Belongs to the RNA methyltransferase RsmE family.</text>
</comment>
<dbReference type="RefSeq" id="WP_013462202.1">
    <property type="nucleotide sequence ID" value="NC_014774.1"/>
</dbReference>
<reference evidence="15 16" key="3">
    <citation type="journal article" date="2011" name="PLoS ONE">
        <title>The Complete Genome Sequence of 'Candidatus Liberibacter solanacearum', the Bacterium Associated with Potato Zebra Chip Disease.</title>
        <authorList>
            <person name="Lin H."/>
            <person name="Lou B."/>
            <person name="Glynn J.M."/>
            <person name="Doddapaneni H."/>
            <person name="Civerolo E.L."/>
            <person name="Chen C."/>
            <person name="Duan Y."/>
            <person name="Zhou L."/>
            <person name="Vahling C.M."/>
        </authorList>
    </citation>
    <scope>NUCLEOTIDE SEQUENCE [LARGE SCALE GENOMIC DNA]</scope>
    <source>
        <strain evidence="15 16">CLso-ZC1</strain>
    </source>
</reference>
<comment type="subcellular location">
    <subcellularLocation>
        <location evidence="1 12">Cytoplasm</location>
    </subcellularLocation>
</comment>
<evidence type="ECO:0000256" key="6">
    <source>
        <dbReference type="ARBA" id="ARBA00022552"/>
    </source>
</evidence>
<evidence type="ECO:0000259" key="14">
    <source>
        <dbReference type="Pfam" id="PF20260"/>
    </source>
</evidence>
<dbReference type="InterPro" id="IPR006700">
    <property type="entry name" value="RsmE"/>
</dbReference>
<accession>E4UB67</accession>
<evidence type="ECO:0000256" key="5">
    <source>
        <dbReference type="ARBA" id="ARBA00022490"/>
    </source>
</evidence>
<dbReference type="InterPro" id="IPR029028">
    <property type="entry name" value="Alpha/beta_knot_MTases"/>
</dbReference>
<gene>
    <name evidence="15" type="ordered locus">CKC_03985</name>
</gene>
<dbReference type="CDD" id="cd18084">
    <property type="entry name" value="RsmE-like"/>
    <property type="match status" value="1"/>
</dbReference>
<evidence type="ECO:0000256" key="11">
    <source>
        <dbReference type="ARBA" id="ARBA00047944"/>
    </source>
</evidence>
<keyword evidence="7 12" id="KW-0489">Methyltransferase</keyword>
<dbReference type="EMBL" id="CP002371">
    <property type="protein sequence ID" value="ADR52546.1"/>
    <property type="molecule type" value="Genomic_DNA"/>
</dbReference>
<dbReference type="PANTHER" id="PTHR30027:SF3">
    <property type="entry name" value="16S RRNA (URACIL(1498)-N(3))-METHYLTRANSFERASE"/>
    <property type="match status" value="1"/>
</dbReference>
<feature type="domain" description="Ribosomal RNA small subunit methyltransferase E methyltransferase" evidence="13">
    <location>
        <begin position="78"/>
        <end position="236"/>
    </location>
</feature>
<keyword evidence="6 12" id="KW-0698">rRNA processing</keyword>
<dbReference type="Pfam" id="PF20260">
    <property type="entry name" value="PUA_4"/>
    <property type="match status" value="1"/>
</dbReference>